<dbReference type="PATRIC" id="fig|220754.4.peg.3548"/>
<dbReference type="GO" id="GO:0140359">
    <property type="term" value="F:ABC-type transporter activity"/>
    <property type="evidence" value="ECO:0007669"/>
    <property type="project" value="InterPro"/>
</dbReference>
<dbReference type="InterPro" id="IPR013525">
    <property type="entry name" value="ABC2_TM"/>
</dbReference>
<keyword evidence="7 8" id="KW-0472">Membrane</keyword>
<keyword evidence="3" id="KW-0813">Transport</keyword>
<keyword evidence="4" id="KW-1003">Cell membrane</keyword>
<evidence type="ECO:0000256" key="1">
    <source>
        <dbReference type="ARBA" id="ARBA00004651"/>
    </source>
</evidence>
<sequence>MMHLAKRVIRQTINDKRSLMMILVAPLLILTLVYLLLGDSDYVPTVGIEKEALPDPLITALEEQDVKLKNLTSDEVKEAKSYLNDHENVDAILSFSQDEKMEITLYEPSTKGANAASEIQEAMTSLNPSAGIEMAYVYGDQDQSTFDSLGYVFLALFSFFLVFIISGMALVRERSGGTLERLLMTPIKRSEVILGYTIGYGVFAIVQAILIVLYSIYVLQLSSAGNIGWILLTMVLLAGTAVLFGATISVFASSELQVVQMIPFTIIPQVFFSGLIPLDLIPYGLGNLSYIMPIYYGAAAIKGVMVYGDGFLEIWPYILGLFIFAFVLFLINTQALKKFRKL</sequence>
<keyword evidence="5 8" id="KW-0812">Transmembrane</keyword>
<accession>A0A0C2VGK8</accession>
<evidence type="ECO:0000256" key="4">
    <source>
        <dbReference type="ARBA" id="ARBA00022475"/>
    </source>
</evidence>
<comment type="subcellular location">
    <subcellularLocation>
        <location evidence="1">Cell membrane</location>
        <topology evidence="1">Multi-pass membrane protein</topology>
    </subcellularLocation>
</comment>
<feature type="transmembrane region" description="Helical" evidence="8">
    <location>
        <begin position="314"/>
        <end position="331"/>
    </location>
</feature>
<dbReference type="InterPro" id="IPR051449">
    <property type="entry name" value="ABC-2_transporter_component"/>
</dbReference>
<dbReference type="OrthoDB" id="9776218at2"/>
<name>A0A0C2VGK8_9BACL</name>
<dbReference type="PANTHER" id="PTHR30294:SF38">
    <property type="entry name" value="TRANSPORT PERMEASE PROTEIN"/>
    <property type="match status" value="1"/>
</dbReference>
<evidence type="ECO:0000313" key="11">
    <source>
        <dbReference type="Proteomes" id="UP000031972"/>
    </source>
</evidence>
<dbReference type="InterPro" id="IPR047817">
    <property type="entry name" value="ABC2_TM_bact-type"/>
</dbReference>
<organism evidence="10 11">
    <name type="scientific">Jeotgalibacillus campisalis</name>
    <dbReference type="NCBI Taxonomy" id="220754"/>
    <lineage>
        <taxon>Bacteria</taxon>
        <taxon>Bacillati</taxon>
        <taxon>Bacillota</taxon>
        <taxon>Bacilli</taxon>
        <taxon>Bacillales</taxon>
        <taxon>Caryophanaceae</taxon>
        <taxon>Jeotgalibacillus</taxon>
    </lineage>
</organism>
<proteinExistence type="inferred from homology"/>
<keyword evidence="6 8" id="KW-1133">Transmembrane helix</keyword>
<evidence type="ECO:0000256" key="3">
    <source>
        <dbReference type="ARBA" id="ARBA00022448"/>
    </source>
</evidence>
<evidence type="ECO:0000256" key="6">
    <source>
        <dbReference type="ARBA" id="ARBA00022989"/>
    </source>
</evidence>
<feature type="transmembrane region" description="Helical" evidence="8">
    <location>
        <begin position="149"/>
        <end position="171"/>
    </location>
</feature>
<dbReference type="GO" id="GO:0005886">
    <property type="term" value="C:plasma membrane"/>
    <property type="evidence" value="ECO:0007669"/>
    <property type="project" value="UniProtKB-SubCell"/>
</dbReference>
<feature type="transmembrane region" description="Helical" evidence="8">
    <location>
        <begin position="229"/>
        <end position="252"/>
    </location>
</feature>
<evidence type="ECO:0000256" key="5">
    <source>
        <dbReference type="ARBA" id="ARBA00022692"/>
    </source>
</evidence>
<dbReference type="EMBL" id="JXRR01000022">
    <property type="protein sequence ID" value="KIL43133.1"/>
    <property type="molecule type" value="Genomic_DNA"/>
</dbReference>
<feature type="transmembrane region" description="Helical" evidence="8">
    <location>
        <begin position="192"/>
        <end position="217"/>
    </location>
</feature>
<gene>
    <name evidence="10" type="ORF">KR50_35360</name>
</gene>
<protein>
    <recommendedName>
        <fullName evidence="9">ABC transmembrane type-2 domain-containing protein</fullName>
    </recommendedName>
</protein>
<dbReference type="PANTHER" id="PTHR30294">
    <property type="entry name" value="MEMBRANE COMPONENT OF ABC TRANSPORTER YHHJ-RELATED"/>
    <property type="match status" value="1"/>
</dbReference>
<feature type="transmembrane region" description="Helical" evidence="8">
    <location>
        <begin position="20"/>
        <end position="37"/>
    </location>
</feature>
<keyword evidence="11" id="KW-1185">Reference proteome</keyword>
<dbReference type="Proteomes" id="UP000031972">
    <property type="component" value="Unassembled WGS sequence"/>
</dbReference>
<comment type="similarity">
    <text evidence="2">Belongs to the ABC-2 integral membrane protein family.</text>
</comment>
<dbReference type="AlphaFoldDB" id="A0A0C2VGK8"/>
<dbReference type="PROSITE" id="PS51012">
    <property type="entry name" value="ABC_TM2"/>
    <property type="match status" value="1"/>
</dbReference>
<dbReference type="RefSeq" id="WP_041061432.1">
    <property type="nucleotide sequence ID" value="NZ_JXRR01000022.1"/>
</dbReference>
<evidence type="ECO:0000256" key="2">
    <source>
        <dbReference type="ARBA" id="ARBA00007783"/>
    </source>
</evidence>
<evidence type="ECO:0000259" key="9">
    <source>
        <dbReference type="PROSITE" id="PS51012"/>
    </source>
</evidence>
<comment type="caution">
    <text evidence="10">The sequence shown here is derived from an EMBL/GenBank/DDBJ whole genome shotgun (WGS) entry which is preliminary data.</text>
</comment>
<evidence type="ECO:0000256" key="8">
    <source>
        <dbReference type="SAM" id="Phobius"/>
    </source>
</evidence>
<feature type="domain" description="ABC transmembrane type-2" evidence="9">
    <location>
        <begin position="113"/>
        <end position="339"/>
    </location>
</feature>
<evidence type="ECO:0000256" key="7">
    <source>
        <dbReference type="ARBA" id="ARBA00023136"/>
    </source>
</evidence>
<feature type="transmembrane region" description="Helical" evidence="8">
    <location>
        <begin position="264"/>
        <end position="285"/>
    </location>
</feature>
<dbReference type="Pfam" id="PF12698">
    <property type="entry name" value="ABC2_membrane_3"/>
    <property type="match status" value="1"/>
</dbReference>
<reference evidence="10 11" key="1">
    <citation type="submission" date="2015-01" db="EMBL/GenBank/DDBJ databases">
        <title>Jeotgalibacillus campisalis genome sequencing.</title>
        <authorList>
            <person name="Goh K.M."/>
            <person name="Chan K.-G."/>
            <person name="Yaakop A.S."/>
            <person name="Ee R."/>
            <person name="Gan H.M."/>
            <person name="Chan C.S."/>
        </authorList>
    </citation>
    <scope>NUCLEOTIDE SEQUENCE [LARGE SCALE GENOMIC DNA]</scope>
    <source>
        <strain evidence="10 11">SF-57</strain>
    </source>
</reference>
<evidence type="ECO:0000313" key="10">
    <source>
        <dbReference type="EMBL" id="KIL43133.1"/>
    </source>
</evidence>